<evidence type="ECO:0000259" key="10">
    <source>
        <dbReference type="Pfam" id="PF12323"/>
    </source>
</evidence>
<dbReference type="Proteomes" id="UP001050975">
    <property type="component" value="Unassembled WGS sequence"/>
</dbReference>
<comment type="similarity">
    <text evidence="1">In the C-terminal section; belongs to the transposase 35 family.</text>
</comment>
<evidence type="ECO:0000256" key="4">
    <source>
        <dbReference type="ARBA" id="ARBA00022723"/>
    </source>
</evidence>
<evidence type="ECO:0000256" key="1">
    <source>
        <dbReference type="ARBA" id="ARBA00008761"/>
    </source>
</evidence>
<dbReference type="GO" id="GO:0046872">
    <property type="term" value="F:metal ion binding"/>
    <property type="evidence" value="ECO:0007669"/>
    <property type="project" value="UniProtKB-KW"/>
</dbReference>
<keyword evidence="4" id="KW-0479">Metal-binding</keyword>
<gene>
    <name evidence="11" type="ORF">MiSe_89100</name>
</gene>
<evidence type="ECO:0000256" key="3">
    <source>
        <dbReference type="ARBA" id="ARBA00022578"/>
    </source>
</evidence>
<evidence type="ECO:0000259" key="8">
    <source>
        <dbReference type="Pfam" id="PF01385"/>
    </source>
</evidence>
<evidence type="ECO:0000256" key="2">
    <source>
        <dbReference type="ARBA" id="ARBA00011044"/>
    </source>
</evidence>
<organism evidence="11 12">
    <name type="scientific">Microseira wollei NIES-4236</name>
    <dbReference type="NCBI Taxonomy" id="2530354"/>
    <lineage>
        <taxon>Bacteria</taxon>
        <taxon>Bacillati</taxon>
        <taxon>Cyanobacteriota</taxon>
        <taxon>Cyanophyceae</taxon>
        <taxon>Oscillatoriophycideae</taxon>
        <taxon>Aerosakkonematales</taxon>
        <taxon>Aerosakkonemataceae</taxon>
        <taxon>Microseira</taxon>
    </lineage>
</organism>
<keyword evidence="12" id="KW-1185">Reference proteome</keyword>
<evidence type="ECO:0000256" key="5">
    <source>
        <dbReference type="ARBA" id="ARBA00022833"/>
    </source>
</evidence>
<dbReference type="GO" id="GO:0006310">
    <property type="term" value="P:DNA recombination"/>
    <property type="evidence" value="ECO:0007669"/>
    <property type="project" value="UniProtKB-KW"/>
</dbReference>
<proteinExistence type="inferred from homology"/>
<accession>A0AAV3XSM3</accession>
<dbReference type="Pfam" id="PF07282">
    <property type="entry name" value="Cas12f1-like_TNB"/>
    <property type="match status" value="1"/>
</dbReference>
<dbReference type="Pfam" id="PF12323">
    <property type="entry name" value="HTH_OrfB_IS605"/>
    <property type="match status" value="1"/>
</dbReference>
<evidence type="ECO:0000256" key="7">
    <source>
        <dbReference type="ARBA" id="ARBA00023172"/>
    </source>
</evidence>
<evidence type="ECO:0000256" key="6">
    <source>
        <dbReference type="ARBA" id="ARBA00023125"/>
    </source>
</evidence>
<feature type="domain" description="Cas12f1-like TNB" evidence="9">
    <location>
        <begin position="315"/>
        <end position="380"/>
    </location>
</feature>
<feature type="domain" description="Transposase putative helix-turn-helix" evidence="10">
    <location>
        <begin position="2"/>
        <end position="44"/>
    </location>
</feature>
<dbReference type="PANTHER" id="PTHR30405:SF25">
    <property type="entry name" value="RNA-GUIDED DNA ENDONUCLEASE INSQ-RELATED"/>
    <property type="match status" value="1"/>
</dbReference>
<comment type="caution">
    <text evidence="11">The sequence shown here is derived from an EMBL/GenBank/DDBJ whole genome shotgun (WGS) entry which is preliminary data.</text>
</comment>
<comment type="similarity">
    <text evidence="2">In the N-terminal section; belongs to the transposase 2 family.</text>
</comment>
<protein>
    <submittedName>
        <fullName evidence="11">Transposase</fullName>
    </submittedName>
</protein>
<evidence type="ECO:0000259" key="9">
    <source>
        <dbReference type="Pfam" id="PF07282"/>
    </source>
</evidence>
<dbReference type="NCBIfam" id="TIGR01766">
    <property type="entry name" value="IS200/IS605 family accessory protein TnpB-like domain"/>
    <property type="match status" value="1"/>
</dbReference>
<dbReference type="GO" id="GO:0032196">
    <property type="term" value="P:transposition"/>
    <property type="evidence" value="ECO:0007669"/>
    <property type="project" value="UniProtKB-KW"/>
</dbReference>
<keyword evidence="7" id="KW-0233">DNA recombination</keyword>
<dbReference type="InterPro" id="IPR021027">
    <property type="entry name" value="Transposase_put_HTH"/>
</dbReference>
<dbReference type="AlphaFoldDB" id="A0AAV3XSM3"/>
<dbReference type="Pfam" id="PF01385">
    <property type="entry name" value="OrfB_IS605"/>
    <property type="match status" value="1"/>
</dbReference>
<evidence type="ECO:0000313" key="11">
    <source>
        <dbReference type="EMBL" id="GET44084.1"/>
    </source>
</evidence>
<keyword evidence="3" id="KW-0815">Transposition</keyword>
<keyword evidence="5" id="KW-0862">Zinc</keyword>
<dbReference type="RefSeq" id="WP_226593572.1">
    <property type="nucleotide sequence ID" value="NZ_BLAY01000289.1"/>
</dbReference>
<dbReference type="EMBL" id="BLAY01000289">
    <property type="protein sequence ID" value="GET44084.1"/>
    <property type="molecule type" value="Genomic_DNA"/>
</dbReference>
<dbReference type="InterPro" id="IPR051399">
    <property type="entry name" value="RNA-guided_DNA_endo/Transpos"/>
</dbReference>
<dbReference type="NCBIfam" id="NF040570">
    <property type="entry name" value="guided_TnpB"/>
    <property type="match status" value="1"/>
</dbReference>
<dbReference type="PANTHER" id="PTHR30405">
    <property type="entry name" value="TRANSPOSASE"/>
    <property type="match status" value="1"/>
</dbReference>
<dbReference type="GO" id="GO:0003677">
    <property type="term" value="F:DNA binding"/>
    <property type="evidence" value="ECO:0007669"/>
    <property type="project" value="UniProtKB-KW"/>
</dbReference>
<evidence type="ECO:0000313" key="12">
    <source>
        <dbReference type="Proteomes" id="UP001050975"/>
    </source>
</evidence>
<feature type="domain" description="Probable transposase IS891/IS1136/IS1341" evidence="8">
    <location>
        <begin position="203"/>
        <end position="303"/>
    </location>
</feature>
<sequence length="421" mass="48310">MMITYQYRIKPNSEQIAIMDNWLELLRRHWNYALGQRLDWLHRTRCLIDRCSIISEPIGEIPETVNYYTQQSALKETKKLFPEYKDIYAEVQQINIQRLEKAWWRWLTPDKTLKRAGRPRFKKKGELRSFCFSRVNHPKAACFLTGTKLRIPRIGEIPVIVHRLIPNGFTLHTATIVKKADGWYVCLSIEDGSVPALMPIDTIKTAVGIDVGLEKFLATSDGKIVPIQQTYRKAQNHLGRQQRKLAHQQKGSANYQKQANKVAKIHQRIQRQRKDFHYKTAQFLVRQYDLIAVEDLNIKGLARTHWGKSILDAAWGSFITILEAVAVIRGVRVKKVNPNNTSQDCSGCGVKVKKDLSIRWHSCPHCHTELDRDINAAINILKRAIEDFKAVGLIVSACGGLEITRPLKQEAKEMLAGFQLA</sequence>
<reference evidence="11" key="1">
    <citation type="submission" date="2019-10" db="EMBL/GenBank/DDBJ databases">
        <title>Draft genome sequece of Microseira wollei NIES-4236.</title>
        <authorList>
            <person name="Yamaguchi H."/>
            <person name="Suzuki S."/>
            <person name="Kawachi M."/>
        </authorList>
    </citation>
    <scope>NUCLEOTIDE SEQUENCE</scope>
    <source>
        <strain evidence="11">NIES-4236</strain>
    </source>
</reference>
<keyword evidence="6" id="KW-0238">DNA-binding</keyword>
<dbReference type="InterPro" id="IPR010095">
    <property type="entry name" value="Cas12f1-like_TNB"/>
</dbReference>
<dbReference type="InterPro" id="IPR001959">
    <property type="entry name" value="Transposase"/>
</dbReference>
<name>A0AAV3XSM3_9CYAN</name>